<dbReference type="Pfam" id="PF00643">
    <property type="entry name" value="zf-B_box"/>
    <property type="match status" value="1"/>
</dbReference>
<dbReference type="PROSITE" id="PS50188">
    <property type="entry name" value="B302_SPRY"/>
    <property type="match status" value="1"/>
</dbReference>
<proteinExistence type="predicted"/>
<dbReference type="InterPro" id="IPR003877">
    <property type="entry name" value="SPRY_dom"/>
</dbReference>
<dbReference type="Gene3D" id="3.30.40.10">
    <property type="entry name" value="Zinc/RING finger domain, C3HC4 (zinc finger)"/>
    <property type="match status" value="1"/>
</dbReference>
<dbReference type="PANTHER" id="PTHR24103">
    <property type="entry name" value="E3 UBIQUITIN-PROTEIN LIGASE TRIM"/>
    <property type="match status" value="1"/>
</dbReference>
<evidence type="ECO:0000256" key="2">
    <source>
        <dbReference type="ARBA" id="ARBA00022771"/>
    </source>
</evidence>
<evidence type="ECO:0000259" key="5">
    <source>
        <dbReference type="PROSITE" id="PS50089"/>
    </source>
</evidence>
<evidence type="ECO:0000256" key="3">
    <source>
        <dbReference type="ARBA" id="ARBA00022833"/>
    </source>
</evidence>
<dbReference type="SMART" id="SM00589">
    <property type="entry name" value="PRY"/>
    <property type="match status" value="1"/>
</dbReference>
<dbReference type="PRINTS" id="PR01407">
    <property type="entry name" value="BUTYPHLNCDUF"/>
</dbReference>
<dbReference type="InterPro" id="IPR003879">
    <property type="entry name" value="Butyrophylin_SPRY"/>
</dbReference>
<dbReference type="InterPro" id="IPR017907">
    <property type="entry name" value="Znf_RING_CS"/>
</dbReference>
<dbReference type="GO" id="GO:0045087">
    <property type="term" value="P:innate immune response"/>
    <property type="evidence" value="ECO:0000318"/>
    <property type="project" value="GO_Central"/>
</dbReference>
<keyword evidence="2 4" id="KW-0863">Zinc-finger</keyword>
<dbReference type="PROSITE" id="PS50119">
    <property type="entry name" value="ZF_BBOX"/>
    <property type="match status" value="1"/>
</dbReference>
<dbReference type="Gene3D" id="3.30.160.60">
    <property type="entry name" value="Classic Zinc Finger"/>
    <property type="match status" value="1"/>
</dbReference>
<dbReference type="InterPro" id="IPR001870">
    <property type="entry name" value="B30.2/SPRY"/>
</dbReference>
<dbReference type="SUPFAM" id="SSF57845">
    <property type="entry name" value="B-box zinc-binding domain"/>
    <property type="match status" value="1"/>
</dbReference>
<dbReference type="Pfam" id="PF00622">
    <property type="entry name" value="SPRY"/>
    <property type="match status" value="1"/>
</dbReference>
<organism evidence="8 9">
    <name type="scientific">Gallus gallus</name>
    <name type="common">Chicken</name>
    <dbReference type="NCBI Taxonomy" id="9031"/>
    <lineage>
        <taxon>Eukaryota</taxon>
        <taxon>Metazoa</taxon>
        <taxon>Chordata</taxon>
        <taxon>Craniata</taxon>
        <taxon>Vertebrata</taxon>
        <taxon>Euteleostomi</taxon>
        <taxon>Archelosauria</taxon>
        <taxon>Archosauria</taxon>
        <taxon>Dinosauria</taxon>
        <taxon>Saurischia</taxon>
        <taxon>Theropoda</taxon>
        <taxon>Coelurosauria</taxon>
        <taxon>Aves</taxon>
        <taxon>Neognathae</taxon>
        <taxon>Galloanserae</taxon>
        <taxon>Galliformes</taxon>
        <taxon>Phasianidae</taxon>
        <taxon>Phasianinae</taxon>
        <taxon>Gallus</taxon>
    </lineage>
</organism>
<keyword evidence="9" id="KW-1185">Reference proteome</keyword>
<dbReference type="InterPro" id="IPR043136">
    <property type="entry name" value="B30.2/SPRY_sf"/>
</dbReference>
<reference evidence="8" key="2">
    <citation type="submission" date="2025-08" db="UniProtKB">
        <authorList>
            <consortium name="Ensembl"/>
        </authorList>
    </citation>
    <scope>IDENTIFICATION</scope>
    <source>
        <strain evidence="8">broiler</strain>
    </source>
</reference>
<dbReference type="InterPro" id="IPR013083">
    <property type="entry name" value="Znf_RING/FYVE/PHD"/>
</dbReference>
<dbReference type="SUPFAM" id="SSF57850">
    <property type="entry name" value="RING/U-box"/>
    <property type="match status" value="1"/>
</dbReference>
<dbReference type="InterPro" id="IPR006574">
    <property type="entry name" value="PRY"/>
</dbReference>
<evidence type="ECO:0000256" key="1">
    <source>
        <dbReference type="ARBA" id="ARBA00022723"/>
    </source>
</evidence>
<dbReference type="FunFam" id="2.60.120.920:FF:000004">
    <property type="entry name" value="Butyrophilin subfamily 1 member A1"/>
    <property type="match status" value="1"/>
</dbReference>
<dbReference type="GO" id="GO:0005737">
    <property type="term" value="C:cytoplasm"/>
    <property type="evidence" value="ECO:0000318"/>
    <property type="project" value="GO_Central"/>
</dbReference>
<dbReference type="GO" id="GO:0008270">
    <property type="term" value="F:zinc ion binding"/>
    <property type="evidence" value="ECO:0007669"/>
    <property type="project" value="UniProtKB-KW"/>
</dbReference>
<evidence type="ECO:0000256" key="4">
    <source>
        <dbReference type="PROSITE-ProRule" id="PRU00024"/>
    </source>
</evidence>
<keyword evidence="3" id="KW-0862">Zinc</keyword>
<evidence type="ECO:0000259" key="7">
    <source>
        <dbReference type="PROSITE" id="PS50188"/>
    </source>
</evidence>
<feature type="domain" description="RING-type" evidence="5">
    <location>
        <begin position="18"/>
        <end position="59"/>
    </location>
</feature>
<dbReference type="SMART" id="SM00449">
    <property type="entry name" value="SPRY"/>
    <property type="match status" value="1"/>
</dbReference>
<dbReference type="Proteomes" id="UP000000539">
    <property type="component" value="Chromosome 2"/>
</dbReference>
<dbReference type="InterPro" id="IPR001841">
    <property type="entry name" value="Znf_RING"/>
</dbReference>
<evidence type="ECO:0000313" key="9">
    <source>
        <dbReference type="Proteomes" id="UP000000539"/>
    </source>
</evidence>
<dbReference type="PROSITE" id="PS50089">
    <property type="entry name" value="ZF_RING_2"/>
    <property type="match status" value="1"/>
</dbReference>
<reference evidence="8" key="1">
    <citation type="submission" date="2020-11" db="EMBL/GenBank/DDBJ databases">
        <title>Gallus gallus (Chicken) genome, bGalGal1, GRCg7b, maternal haplotype autosomes + Z &amp; W.</title>
        <authorList>
            <person name="Warren W."/>
            <person name="Formenti G."/>
            <person name="Fedrigo O."/>
            <person name="Haase B."/>
            <person name="Mountcastle J."/>
            <person name="Balacco J."/>
            <person name="Tracey A."/>
            <person name="Schneider V."/>
            <person name="Okimoto R."/>
            <person name="Cheng H."/>
            <person name="Hawken R."/>
            <person name="Howe K."/>
            <person name="Jarvis E.D."/>
        </authorList>
    </citation>
    <scope>NUCLEOTIDE SEQUENCE [LARGE SCALE GENOMIC DNA]</scope>
    <source>
        <strain evidence="8">Broiler</strain>
    </source>
</reference>
<dbReference type="InterPro" id="IPR000315">
    <property type="entry name" value="Znf_B-box"/>
</dbReference>
<name>A0A8V1AFN9_CHICK</name>
<dbReference type="SMART" id="SM00184">
    <property type="entry name" value="RING"/>
    <property type="match status" value="1"/>
</dbReference>
<evidence type="ECO:0000313" key="8">
    <source>
        <dbReference type="Ensembl" id="ENSGALP00010040364.1"/>
    </source>
</evidence>
<dbReference type="GlyGen" id="A0A8V1AFN9">
    <property type="glycosylation" value="1 site"/>
</dbReference>
<dbReference type="Pfam" id="PF13765">
    <property type="entry name" value="PRY"/>
    <property type="match status" value="1"/>
</dbReference>
<dbReference type="CDD" id="cd12888">
    <property type="entry name" value="SPRY_PRY_TRIM7_like"/>
    <property type="match status" value="1"/>
</dbReference>
<dbReference type="Pfam" id="PF14634">
    <property type="entry name" value="zf-RING_5"/>
    <property type="match status" value="1"/>
</dbReference>
<dbReference type="OrthoDB" id="6270329at2759"/>
<dbReference type="InterPro" id="IPR013320">
    <property type="entry name" value="ConA-like_dom_sf"/>
</dbReference>
<dbReference type="FunCoup" id="A0A8V1AFN9">
    <property type="interactions" value="2"/>
</dbReference>
<sequence>MARALQALGEQLQAEATCPLCLELFSRPVLTACGHSLCSPCAQVLLGSPPRPAACPQCRATVEPGSLRPNFPLGAVAELAAALEEAAGEEAKRPRCSEHGEALELFCQSCFQVLCPRCREEGPHCGHRTRPAEEAAKILRETLQSNLVFLEKEKEEFNPKGESRINMLMVCAHLCPAPPARSSTLLGVQPFSSFILISFSRTTLLFSLSHPVHPISPSIRPSHISFHTSIPYLLPYVHPISPSIRPSHISFHTSIPYLLPYVHPISPSIRPSHISFYMSVLYLLPYVHPVSPSKCPPHISFLMPIPYAFHTSLPYIFPYIHPVYFSIYPSPTSSHLSIPYNLLYIHSFSPPRLCLLAMIPIPSPQQTGCSGPGVSQGTVASEQQKLRTAFEQLQQFLREQEGALLAQLDGAHARLSEQHREYTCRVSERGTLLEELVEEIQKKRDQPAVEFLMDVAGILDRCVEAKVPVPDPVSSELQRTVSNLCKTSERVLAVLGDFRVDLLSKMDTERVKVLLDLETASRYLTISSDCRTLQIAEGWQNLSDTPKRFTGSASVLGSQGFTAGRHYWELEVGDGNNWAVGVALESVQRKESLMMAMEKIWALRMDWDRSYTALTMPPAPLSLQEEPRRIRVHLDYEAGQVTFYNTDNMQQLLQFKVSFSEKVFPYFWLGLPGTYIKLRS</sequence>
<feature type="domain" description="B box-type" evidence="6">
    <location>
        <begin position="91"/>
        <end position="132"/>
    </location>
</feature>
<dbReference type="Gene3D" id="2.60.120.920">
    <property type="match status" value="1"/>
</dbReference>
<dbReference type="Ensembl" id="ENSGALT00010066098.1">
    <property type="protein sequence ID" value="ENSGALP00010040364.1"/>
    <property type="gene ID" value="ENSGALG00010027264.1"/>
</dbReference>
<dbReference type="CDD" id="cd19756">
    <property type="entry name" value="Bbox2"/>
    <property type="match status" value="1"/>
</dbReference>
<accession>A0A8V1AFN9</accession>
<gene>
    <name evidence="8" type="primary">LOC420374</name>
</gene>
<dbReference type="GeneTree" id="ENSGT01030000234669"/>
<reference evidence="8" key="3">
    <citation type="submission" date="2025-09" db="UniProtKB">
        <authorList>
            <consortium name="Ensembl"/>
        </authorList>
    </citation>
    <scope>IDENTIFICATION</scope>
    <source>
        <strain evidence="8">broiler</strain>
    </source>
</reference>
<feature type="domain" description="B30.2/SPRY" evidence="7">
    <location>
        <begin position="493"/>
        <end position="680"/>
    </location>
</feature>
<evidence type="ECO:0000259" key="6">
    <source>
        <dbReference type="PROSITE" id="PS50119"/>
    </source>
</evidence>
<dbReference type="GO" id="GO:0061630">
    <property type="term" value="F:ubiquitin protein ligase activity"/>
    <property type="evidence" value="ECO:0000318"/>
    <property type="project" value="GO_Central"/>
</dbReference>
<dbReference type="SMART" id="SM00336">
    <property type="entry name" value="BBOX"/>
    <property type="match status" value="1"/>
</dbReference>
<dbReference type="SUPFAM" id="SSF49899">
    <property type="entry name" value="Concanavalin A-like lectins/glucanases"/>
    <property type="match status" value="1"/>
</dbReference>
<protein>
    <submittedName>
        <fullName evidence="8">Uncharacterized protein</fullName>
    </submittedName>
</protein>
<keyword evidence="1" id="KW-0479">Metal-binding</keyword>
<dbReference type="PROSITE" id="PS00518">
    <property type="entry name" value="ZF_RING_1"/>
    <property type="match status" value="1"/>
</dbReference>
<dbReference type="AlphaFoldDB" id="A0A8V1AFN9"/>
<dbReference type="InterPro" id="IPR050143">
    <property type="entry name" value="TRIM/RBCC"/>
</dbReference>